<feature type="transmembrane region" description="Helical" evidence="1">
    <location>
        <begin position="407"/>
        <end position="424"/>
    </location>
</feature>
<evidence type="ECO:0000256" key="1">
    <source>
        <dbReference type="SAM" id="Phobius"/>
    </source>
</evidence>
<reference evidence="2" key="1">
    <citation type="submission" date="2023-03" db="EMBL/GenBank/DDBJ databases">
        <title>Massive genome expansion in bonnet fungi (Mycena s.s.) driven by repeated elements and novel gene families across ecological guilds.</title>
        <authorList>
            <consortium name="Lawrence Berkeley National Laboratory"/>
            <person name="Harder C.B."/>
            <person name="Miyauchi S."/>
            <person name="Viragh M."/>
            <person name="Kuo A."/>
            <person name="Thoen E."/>
            <person name="Andreopoulos B."/>
            <person name="Lu D."/>
            <person name="Skrede I."/>
            <person name="Drula E."/>
            <person name="Henrissat B."/>
            <person name="Morin E."/>
            <person name="Kohler A."/>
            <person name="Barry K."/>
            <person name="LaButti K."/>
            <person name="Morin E."/>
            <person name="Salamov A."/>
            <person name="Lipzen A."/>
            <person name="Mereny Z."/>
            <person name="Hegedus B."/>
            <person name="Baldrian P."/>
            <person name="Stursova M."/>
            <person name="Weitz H."/>
            <person name="Taylor A."/>
            <person name="Grigoriev I.V."/>
            <person name="Nagy L.G."/>
            <person name="Martin F."/>
            <person name="Kauserud H."/>
        </authorList>
    </citation>
    <scope>NUCLEOTIDE SEQUENCE</scope>
    <source>
        <strain evidence="2">9144</strain>
    </source>
</reference>
<evidence type="ECO:0000313" key="2">
    <source>
        <dbReference type="EMBL" id="KAJ7211366.1"/>
    </source>
</evidence>
<comment type="caution">
    <text evidence="2">The sequence shown here is derived from an EMBL/GenBank/DDBJ whole genome shotgun (WGS) entry which is preliminary data.</text>
</comment>
<name>A0AAD6VMV7_9AGAR</name>
<feature type="transmembrane region" description="Helical" evidence="1">
    <location>
        <begin position="430"/>
        <end position="463"/>
    </location>
</feature>
<evidence type="ECO:0000313" key="3">
    <source>
        <dbReference type="Proteomes" id="UP001219525"/>
    </source>
</evidence>
<keyword evidence="1" id="KW-1133">Transmembrane helix</keyword>
<keyword evidence="3" id="KW-1185">Reference proteome</keyword>
<feature type="non-terminal residue" evidence="2">
    <location>
        <position position="1"/>
    </location>
</feature>
<protein>
    <submittedName>
        <fullName evidence="2">Uncharacterized protein</fullName>
    </submittedName>
</protein>
<feature type="transmembrane region" description="Helical" evidence="1">
    <location>
        <begin position="364"/>
        <end position="386"/>
    </location>
</feature>
<sequence>MAVEYSQLESSKLGPLVVSKTETQTMLRPITSNDTGRYERTGFAEPCSMQIPSGLFTCVRLPEPTYLPQHWSAHTHPEGQLYFCRAGSPRIVTEAYLYRTEVLDKVLHWVKKIEDIAAERNFPLSGQVELFIKLEDEDCAYYIVDHATRAQSWMEDVDTDDLGLPPVVSVSQLNILCEELYWSHVEHFPMHFGGLSAETLDSLICALTHAICDQMTSRVSTFPYSKQECEGFVNLLKNSRDHVTDGNITCVVARLWSLICRNRYLTQYGQEFSRLSRDQPVLYDPDAETKHRWVSTVASRVSFKTSDRYLALLDEVFVDHLVYAEQWKSMISGCLRDWRGASRGAFFALMLHIFFFGLPSCPSLVVASASLFGASLLGSTLLTYRYQPLQGISATQAMDYLESIQSPIFKFQFVALVYALPQALNLWGMLVLFANCVFILATCFGAALAATASGVALLAVLVFQWTTSERFNLSIARIHNKLRCKLSQDVL</sequence>
<keyword evidence="1" id="KW-0812">Transmembrane</keyword>
<accession>A0AAD6VMV7</accession>
<gene>
    <name evidence="2" type="ORF">GGX14DRAFT_624528</name>
</gene>
<dbReference type="Proteomes" id="UP001219525">
    <property type="component" value="Unassembled WGS sequence"/>
</dbReference>
<dbReference type="EMBL" id="JARJCW010000026">
    <property type="protein sequence ID" value="KAJ7211366.1"/>
    <property type="molecule type" value="Genomic_DNA"/>
</dbReference>
<organism evidence="2 3">
    <name type="scientific">Mycena pura</name>
    <dbReference type="NCBI Taxonomy" id="153505"/>
    <lineage>
        <taxon>Eukaryota</taxon>
        <taxon>Fungi</taxon>
        <taxon>Dikarya</taxon>
        <taxon>Basidiomycota</taxon>
        <taxon>Agaricomycotina</taxon>
        <taxon>Agaricomycetes</taxon>
        <taxon>Agaricomycetidae</taxon>
        <taxon>Agaricales</taxon>
        <taxon>Marasmiineae</taxon>
        <taxon>Mycenaceae</taxon>
        <taxon>Mycena</taxon>
    </lineage>
</organism>
<proteinExistence type="predicted"/>
<keyword evidence="1" id="KW-0472">Membrane</keyword>
<dbReference type="AlphaFoldDB" id="A0AAD6VMV7"/>